<dbReference type="Gene3D" id="1.20.58.530">
    <property type="match status" value="1"/>
</dbReference>
<dbReference type="EMBL" id="BMAT01009451">
    <property type="protein sequence ID" value="GFS06563.1"/>
    <property type="molecule type" value="Genomic_DNA"/>
</dbReference>
<protein>
    <submittedName>
        <fullName evidence="1">Unconventional myosin-XVI-like</fullName>
    </submittedName>
</protein>
<comment type="caution">
    <text evidence="1">The sequence shown here is derived from an EMBL/GenBank/DDBJ whole genome shotgun (WGS) entry which is preliminary data.</text>
</comment>
<dbReference type="AlphaFoldDB" id="A0AAV4IAG9"/>
<reference evidence="1 2" key="1">
    <citation type="journal article" date="2021" name="Elife">
        <title>Chloroplast acquisition without the gene transfer in kleptoplastic sea slugs, Plakobranchus ocellatus.</title>
        <authorList>
            <person name="Maeda T."/>
            <person name="Takahashi S."/>
            <person name="Yoshida T."/>
            <person name="Shimamura S."/>
            <person name="Takaki Y."/>
            <person name="Nagai Y."/>
            <person name="Toyoda A."/>
            <person name="Suzuki Y."/>
            <person name="Arimoto A."/>
            <person name="Ishii H."/>
            <person name="Satoh N."/>
            <person name="Nishiyama T."/>
            <person name="Hasebe M."/>
            <person name="Maruyama T."/>
            <person name="Minagawa J."/>
            <person name="Obokata J."/>
            <person name="Shigenobu S."/>
        </authorList>
    </citation>
    <scope>NUCLEOTIDE SEQUENCE [LARGE SCALE GENOMIC DNA]</scope>
</reference>
<evidence type="ECO:0000313" key="1">
    <source>
        <dbReference type="EMBL" id="GFS06563.1"/>
    </source>
</evidence>
<accession>A0AAV4IAG9</accession>
<dbReference type="SUPFAM" id="SSF52540">
    <property type="entry name" value="P-loop containing nucleoside triphosphate hydrolases"/>
    <property type="match status" value="1"/>
</dbReference>
<name>A0AAV4IAG9_9GAST</name>
<sequence length="66" mass="7347">PTTPYLTGPNQPDVYTKPRYGGAGFTVVHYAGTISYNLVGVLKTNRDTLRPALSFVMRGECTQWRL</sequence>
<keyword evidence="2" id="KW-1185">Reference proteome</keyword>
<proteinExistence type="predicted"/>
<dbReference type="Proteomes" id="UP000762676">
    <property type="component" value="Unassembled WGS sequence"/>
</dbReference>
<organism evidence="1 2">
    <name type="scientific">Elysia marginata</name>
    <dbReference type="NCBI Taxonomy" id="1093978"/>
    <lineage>
        <taxon>Eukaryota</taxon>
        <taxon>Metazoa</taxon>
        <taxon>Spiralia</taxon>
        <taxon>Lophotrochozoa</taxon>
        <taxon>Mollusca</taxon>
        <taxon>Gastropoda</taxon>
        <taxon>Heterobranchia</taxon>
        <taxon>Euthyneura</taxon>
        <taxon>Panpulmonata</taxon>
        <taxon>Sacoglossa</taxon>
        <taxon>Placobranchoidea</taxon>
        <taxon>Plakobranchidae</taxon>
        <taxon>Elysia</taxon>
    </lineage>
</organism>
<feature type="non-terminal residue" evidence="1">
    <location>
        <position position="1"/>
    </location>
</feature>
<evidence type="ECO:0000313" key="2">
    <source>
        <dbReference type="Proteomes" id="UP000762676"/>
    </source>
</evidence>
<gene>
    <name evidence="1" type="ORF">ElyMa_004709200</name>
</gene>
<dbReference type="InterPro" id="IPR027417">
    <property type="entry name" value="P-loop_NTPase"/>
</dbReference>